<organism evidence="1 2">
    <name type="scientific">Mycoplasmoides fastidiosum</name>
    <dbReference type="NCBI Taxonomy" id="92758"/>
    <lineage>
        <taxon>Bacteria</taxon>
        <taxon>Bacillati</taxon>
        <taxon>Mycoplasmatota</taxon>
        <taxon>Mycoplasmoidales</taxon>
        <taxon>Mycoplasmoidaceae</taxon>
        <taxon>Mycoplasmoides</taxon>
    </lineage>
</organism>
<gene>
    <name evidence="1" type="ORF">J2Z62_000702</name>
</gene>
<keyword evidence="2" id="KW-1185">Reference proteome</keyword>
<comment type="caution">
    <text evidence="1">The sequence shown here is derived from an EMBL/GenBank/DDBJ whole genome shotgun (WGS) entry which is preliminary data.</text>
</comment>
<evidence type="ECO:0000313" key="1">
    <source>
        <dbReference type="EMBL" id="MDQ0514264.1"/>
    </source>
</evidence>
<dbReference type="RefSeq" id="WP_256547047.1">
    <property type="nucleotide sequence ID" value="NZ_CP101809.1"/>
</dbReference>
<sequence length="374" mass="44133">MKPNLLINLTNNTSNMTAYFLDPETNKFQILDFVSFATDKLISNSTILDIDQLATIIQQNYQLLCQNVLVDKFHEINLVLPFQIPILNKQIFVNNKFERYEKKIDEIQFFEIKFYKFYIGAEKVHYSYFINKSLFEKYKNLFMKLRLKISEIYTPALLIPQFFAENSKFNAVIELEDRKITYNFYYGRNIFNTKSISYGVDYIFEHLAKKLKDSYDLDQSFQIDKMIELLKIDPVLDPKNNLSLLLLFNDRPLSVLEFFIATLKKAINEVLIGILYKTLNKLKNELKIPQLETICLYKNDFIYKLFQENFSKLGSKWISPDQLLAASNYQLLDIDDPIVHSFFLMQNQKLKKAEIRQTKNLTKTQSQTSSTNIL</sequence>
<protein>
    <submittedName>
        <fullName evidence="1">Uncharacterized protein</fullName>
    </submittedName>
</protein>
<proteinExistence type="predicted"/>
<dbReference type="Proteomes" id="UP001240643">
    <property type="component" value="Unassembled WGS sequence"/>
</dbReference>
<evidence type="ECO:0000313" key="2">
    <source>
        <dbReference type="Proteomes" id="UP001240643"/>
    </source>
</evidence>
<name>A0ABU0LZZ3_9BACT</name>
<reference evidence="1" key="1">
    <citation type="submission" date="2023-07" db="EMBL/GenBank/DDBJ databases">
        <title>Genomic Encyclopedia of Type Strains, Phase IV (KMG-IV): sequencing the most valuable type-strain genomes for metagenomic binning, comparative biology and taxonomic classification.</title>
        <authorList>
            <person name="Goeker M."/>
        </authorList>
    </citation>
    <scope>NUCLEOTIDE SEQUENCE [LARGE SCALE GENOMIC DNA]</scope>
    <source>
        <strain evidence="1">DSM 21204</strain>
    </source>
</reference>
<accession>A0ABU0LZZ3</accession>
<dbReference type="EMBL" id="JAUSWO010000001">
    <property type="protein sequence ID" value="MDQ0514264.1"/>
    <property type="molecule type" value="Genomic_DNA"/>
</dbReference>